<keyword evidence="4 6" id="KW-1133">Transmembrane helix</keyword>
<dbReference type="OrthoDB" id="419616at2759"/>
<dbReference type="InterPro" id="IPR011701">
    <property type="entry name" value="MFS"/>
</dbReference>
<feature type="transmembrane region" description="Helical" evidence="6">
    <location>
        <begin position="267"/>
        <end position="293"/>
    </location>
</feature>
<feature type="transmembrane region" description="Helical" evidence="6">
    <location>
        <begin position="157"/>
        <end position="180"/>
    </location>
</feature>
<evidence type="ECO:0000256" key="1">
    <source>
        <dbReference type="ARBA" id="ARBA00004141"/>
    </source>
</evidence>
<dbReference type="InterPro" id="IPR001958">
    <property type="entry name" value="Tet-R_TetA/multi-R_MdtG-like"/>
</dbReference>
<comment type="subcellular location">
    <subcellularLocation>
        <location evidence="1">Membrane</location>
        <topology evidence="1">Multi-pass membrane protein</topology>
    </subcellularLocation>
</comment>
<proteinExistence type="predicted"/>
<organism evidence="8 9">
    <name type="scientific">Amanita muscaria (strain Koide BX008)</name>
    <dbReference type="NCBI Taxonomy" id="946122"/>
    <lineage>
        <taxon>Eukaryota</taxon>
        <taxon>Fungi</taxon>
        <taxon>Dikarya</taxon>
        <taxon>Basidiomycota</taxon>
        <taxon>Agaricomycotina</taxon>
        <taxon>Agaricomycetes</taxon>
        <taxon>Agaricomycetidae</taxon>
        <taxon>Agaricales</taxon>
        <taxon>Pluteineae</taxon>
        <taxon>Amanitaceae</taxon>
        <taxon>Amanita</taxon>
    </lineage>
</organism>
<dbReference type="PROSITE" id="PS50850">
    <property type="entry name" value="MFS"/>
    <property type="match status" value="1"/>
</dbReference>
<evidence type="ECO:0000256" key="6">
    <source>
        <dbReference type="SAM" id="Phobius"/>
    </source>
</evidence>
<evidence type="ECO:0000313" key="8">
    <source>
        <dbReference type="EMBL" id="KIL59851.1"/>
    </source>
</evidence>
<gene>
    <name evidence="8" type="ORF">M378DRAFT_84512</name>
</gene>
<keyword evidence="2" id="KW-0813">Transport</keyword>
<dbReference type="Pfam" id="PF07690">
    <property type="entry name" value="MFS_1"/>
    <property type="match status" value="1"/>
</dbReference>
<dbReference type="EMBL" id="KN818308">
    <property type="protein sequence ID" value="KIL59851.1"/>
    <property type="molecule type" value="Genomic_DNA"/>
</dbReference>
<feature type="transmembrane region" description="Helical" evidence="6">
    <location>
        <begin position="420"/>
        <end position="439"/>
    </location>
</feature>
<dbReference type="GO" id="GO:0022857">
    <property type="term" value="F:transmembrane transporter activity"/>
    <property type="evidence" value="ECO:0007669"/>
    <property type="project" value="InterPro"/>
</dbReference>
<dbReference type="GO" id="GO:0016020">
    <property type="term" value="C:membrane"/>
    <property type="evidence" value="ECO:0007669"/>
    <property type="project" value="UniProtKB-SubCell"/>
</dbReference>
<evidence type="ECO:0000256" key="4">
    <source>
        <dbReference type="ARBA" id="ARBA00022989"/>
    </source>
</evidence>
<dbReference type="PANTHER" id="PTHR23504:SF15">
    <property type="entry name" value="MAJOR FACILITATOR SUPERFAMILY (MFS) PROFILE DOMAIN-CONTAINING PROTEIN"/>
    <property type="match status" value="1"/>
</dbReference>
<keyword evidence="3 6" id="KW-0812">Transmembrane</keyword>
<dbReference type="HOGENOM" id="CLU_001265_54_6_1"/>
<dbReference type="AlphaFoldDB" id="A0A0C2WSX5"/>
<evidence type="ECO:0000259" key="7">
    <source>
        <dbReference type="PROSITE" id="PS50850"/>
    </source>
</evidence>
<feature type="transmembrane region" description="Helical" evidence="6">
    <location>
        <begin position="344"/>
        <end position="366"/>
    </location>
</feature>
<dbReference type="Gene3D" id="1.20.1250.20">
    <property type="entry name" value="MFS general substrate transporter like domains"/>
    <property type="match status" value="1"/>
</dbReference>
<reference evidence="8 9" key="1">
    <citation type="submission" date="2014-04" db="EMBL/GenBank/DDBJ databases">
        <title>Evolutionary Origins and Diversification of the Mycorrhizal Mutualists.</title>
        <authorList>
            <consortium name="DOE Joint Genome Institute"/>
            <consortium name="Mycorrhizal Genomics Consortium"/>
            <person name="Kohler A."/>
            <person name="Kuo A."/>
            <person name="Nagy L.G."/>
            <person name="Floudas D."/>
            <person name="Copeland A."/>
            <person name="Barry K.W."/>
            <person name="Cichocki N."/>
            <person name="Veneault-Fourrey C."/>
            <person name="LaButti K."/>
            <person name="Lindquist E.A."/>
            <person name="Lipzen A."/>
            <person name="Lundell T."/>
            <person name="Morin E."/>
            <person name="Murat C."/>
            <person name="Riley R."/>
            <person name="Ohm R."/>
            <person name="Sun H."/>
            <person name="Tunlid A."/>
            <person name="Henrissat B."/>
            <person name="Grigoriev I.V."/>
            <person name="Hibbett D.S."/>
            <person name="Martin F."/>
        </authorList>
    </citation>
    <scope>NUCLEOTIDE SEQUENCE [LARGE SCALE GENOMIC DNA]</scope>
    <source>
        <strain evidence="8 9">Koide BX008</strain>
    </source>
</reference>
<dbReference type="Proteomes" id="UP000054549">
    <property type="component" value="Unassembled WGS sequence"/>
</dbReference>
<protein>
    <recommendedName>
        <fullName evidence="7">Major facilitator superfamily (MFS) profile domain-containing protein</fullName>
    </recommendedName>
</protein>
<accession>A0A0C2WSX5</accession>
<keyword evidence="5 6" id="KW-0472">Membrane</keyword>
<dbReference type="InParanoid" id="A0A0C2WSX5"/>
<feature type="transmembrane region" description="Helical" evidence="6">
    <location>
        <begin position="68"/>
        <end position="88"/>
    </location>
</feature>
<dbReference type="PANTHER" id="PTHR23504">
    <property type="entry name" value="MAJOR FACILITATOR SUPERFAMILY DOMAIN-CONTAINING PROTEIN 10"/>
    <property type="match status" value="1"/>
</dbReference>
<feature type="transmembrane region" description="Helical" evidence="6">
    <location>
        <begin position="28"/>
        <end position="48"/>
    </location>
</feature>
<feature type="transmembrane region" description="Helical" evidence="6">
    <location>
        <begin position="445"/>
        <end position="466"/>
    </location>
</feature>
<feature type="transmembrane region" description="Helical" evidence="6">
    <location>
        <begin position="313"/>
        <end position="332"/>
    </location>
</feature>
<evidence type="ECO:0000256" key="2">
    <source>
        <dbReference type="ARBA" id="ARBA00022448"/>
    </source>
</evidence>
<dbReference type="InterPro" id="IPR020846">
    <property type="entry name" value="MFS_dom"/>
</dbReference>
<keyword evidence="9" id="KW-1185">Reference proteome</keyword>
<feature type="transmembrane region" description="Helical" evidence="6">
    <location>
        <begin position="372"/>
        <end position="400"/>
    </location>
</feature>
<dbReference type="SUPFAM" id="SSF103473">
    <property type="entry name" value="MFS general substrate transporter"/>
    <property type="match status" value="1"/>
</dbReference>
<dbReference type="PRINTS" id="PR01035">
    <property type="entry name" value="TCRTETA"/>
</dbReference>
<evidence type="ECO:0000256" key="5">
    <source>
        <dbReference type="ARBA" id="ARBA00023136"/>
    </source>
</evidence>
<evidence type="ECO:0000313" key="9">
    <source>
        <dbReference type="Proteomes" id="UP000054549"/>
    </source>
</evidence>
<dbReference type="InterPro" id="IPR036259">
    <property type="entry name" value="MFS_trans_sf"/>
</dbReference>
<feature type="transmembrane region" description="Helical" evidence="6">
    <location>
        <begin position="100"/>
        <end position="118"/>
    </location>
</feature>
<name>A0A0C2WSX5_AMAMK</name>
<evidence type="ECO:0000256" key="3">
    <source>
        <dbReference type="ARBA" id="ARBA00022692"/>
    </source>
</evidence>
<feature type="transmembrane region" description="Helical" evidence="6">
    <location>
        <begin position="200"/>
        <end position="222"/>
    </location>
</feature>
<sequence>MANPTVDEETPLLFESSGRVKRTPLPTWQLAIVLLILLCEPFTGNSIFPYINQAKLGITGGDDRKVGYYAGLIESLFYVTEAMTTLQWGRISDRIGRKPILLIGLVGNALSMVCFGLSRTFWMLVISRCLCGFLNGNIGVLKSVIGELTDSTNRADGFAYISVVWSVGATIAPVIGGSLSHPHERFPIVFTSNFWREFPYFLPSFAIATFSFVCLLITLLLFNEASNSLCLIQTPPYQNMHTLPRHHKQHVSAPFSGDDKPLPIHKLFTYPVVLSVCNYFCISLMDIAFFSLLPLFMSTPVELGGLGCSPATIGYVLGALGAYIGIVQIALFPKLVRRFGERRIFIMSVLTITINSLLLPVISGNIRKNGVTWMICCLFAFALSLRAVTIMSYGCIFVYVNTSSPNKSSLGATNGIAQTVVSVARAIGPGLATSLFALSLQKNLLGGYAVYTFLFLFSCISLLFAVRLPHQVWDKS</sequence>
<dbReference type="CDD" id="cd17330">
    <property type="entry name" value="MFS_SLC46_TetA_like"/>
    <property type="match status" value="1"/>
</dbReference>
<feature type="domain" description="Major facilitator superfamily (MFS) profile" evidence="7">
    <location>
        <begin position="1"/>
        <end position="473"/>
    </location>
</feature>